<feature type="compositionally biased region" description="Low complexity" evidence="1">
    <location>
        <begin position="332"/>
        <end position="352"/>
    </location>
</feature>
<dbReference type="OrthoDB" id="19261at2759"/>
<organism evidence="5 6">
    <name type="scientific">Botryotinia fuckeliana (strain B05.10)</name>
    <name type="common">Noble rot fungus</name>
    <name type="synonym">Botrytis cinerea</name>
    <dbReference type="NCBI Taxonomy" id="332648"/>
    <lineage>
        <taxon>Eukaryota</taxon>
        <taxon>Fungi</taxon>
        <taxon>Dikarya</taxon>
        <taxon>Ascomycota</taxon>
        <taxon>Pezizomycotina</taxon>
        <taxon>Leotiomycetes</taxon>
        <taxon>Helotiales</taxon>
        <taxon>Sclerotiniaceae</taxon>
        <taxon>Botrytis</taxon>
    </lineage>
</organism>
<keyword evidence="2" id="KW-0812">Transmembrane</keyword>
<dbReference type="SMART" id="SM00664">
    <property type="entry name" value="DoH"/>
    <property type="match status" value="1"/>
</dbReference>
<evidence type="ECO:0000256" key="1">
    <source>
        <dbReference type="SAM" id="MobiDB-lite"/>
    </source>
</evidence>
<dbReference type="Gene3D" id="1.20.120.1770">
    <property type="match status" value="1"/>
</dbReference>
<proteinExistence type="predicted"/>
<feature type="chain" id="PRO_5016715322" description="DOMON domain-containing protein" evidence="3">
    <location>
        <begin position="23"/>
        <end position="477"/>
    </location>
</feature>
<sequence length="477" mass="49910">MKLINFVSFLASIISIVPTAYSLATYSATSGGPSYSVGISSSNSNNVYFQLTAPTSYQWVALGIGSQMSGSTIFVMYSDGTGNVTLSPRKGTGQVEPKYDSSITVELLSGSGIVDGNMVANVLCTSCSSKLSSTTSTSSNWIAAWNSGSALDTTDTSTSIRQHSGSNHKSFTFDLSQAQLESDSNPFTSTSAATTSSSGNSTGSSSSSSSSSSSGLSPIQTYDMAHGIIMGITVVLLFPLGALSMRVFGRPWLHAILQILSFSFLVVGLGLGIKLAGLKYGSFGESTTLAKRIVIDEIAKRQFGSFGSSTFTGTPPWATATGTYTGGFGRPTSTSDSGSGSGSNSNSGSSGSDSAAVTGAAVTPSLGKTISNTTHMIFGIILVVLFFIQPFLGLIHHWRYMRAQKRGMFGHIHLWYGRILIVLAVINGGLGLQLAANTRNGEIAYAVIAAFMGVLYIGVVILTSMRKRRLNRNGSKF</sequence>
<keyword evidence="2" id="KW-0472">Membrane</keyword>
<dbReference type="VEuPathDB" id="FungiDB:Bcin16g04090"/>
<evidence type="ECO:0000256" key="3">
    <source>
        <dbReference type="SAM" id="SignalP"/>
    </source>
</evidence>
<reference evidence="5 6" key="1">
    <citation type="journal article" date="2011" name="PLoS Genet.">
        <title>Genomic analysis of the necrotrophic fungal pathogens Sclerotinia sclerotiorum and Botrytis cinerea.</title>
        <authorList>
            <person name="Amselem J."/>
            <person name="Cuomo C.A."/>
            <person name="van Kan J.A."/>
            <person name="Viaud M."/>
            <person name="Benito E.P."/>
            <person name="Couloux A."/>
            <person name="Coutinho P.M."/>
            <person name="de Vries R.P."/>
            <person name="Dyer P.S."/>
            <person name="Fillinger S."/>
            <person name="Fournier E."/>
            <person name="Gout L."/>
            <person name="Hahn M."/>
            <person name="Kohn L."/>
            <person name="Lapalu N."/>
            <person name="Plummer K.M."/>
            <person name="Pradier J.M."/>
            <person name="Quevillon E."/>
            <person name="Sharon A."/>
            <person name="Simon A."/>
            <person name="ten Have A."/>
            <person name="Tudzynski B."/>
            <person name="Tudzynski P."/>
            <person name="Wincker P."/>
            <person name="Andrew M."/>
            <person name="Anthouard V."/>
            <person name="Beever R.E."/>
            <person name="Beffa R."/>
            <person name="Benoit I."/>
            <person name="Bouzid O."/>
            <person name="Brault B."/>
            <person name="Chen Z."/>
            <person name="Choquer M."/>
            <person name="Collemare J."/>
            <person name="Cotton P."/>
            <person name="Danchin E.G."/>
            <person name="Da Silva C."/>
            <person name="Gautier A."/>
            <person name="Giraud C."/>
            <person name="Giraud T."/>
            <person name="Gonzalez C."/>
            <person name="Grossetete S."/>
            <person name="Guldener U."/>
            <person name="Henrissat B."/>
            <person name="Howlett B.J."/>
            <person name="Kodira C."/>
            <person name="Kretschmer M."/>
            <person name="Lappartient A."/>
            <person name="Leroch M."/>
            <person name="Levis C."/>
            <person name="Mauceli E."/>
            <person name="Neuveglise C."/>
            <person name="Oeser B."/>
            <person name="Pearson M."/>
            <person name="Poulain J."/>
            <person name="Poussereau N."/>
            <person name="Quesneville H."/>
            <person name="Rascle C."/>
            <person name="Schumacher J."/>
            <person name="Segurens B."/>
            <person name="Sexton A."/>
            <person name="Silva E."/>
            <person name="Sirven C."/>
            <person name="Soanes D.M."/>
            <person name="Talbot N.J."/>
            <person name="Templeton M."/>
            <person name="Yandava C."/>
            <person name="Yarden O."/>
            <person name="Zeng Q."/>
            <person name="Rollins J.A."/>
            <person name="Lebrun M.H."/>
            <person name="Dickman M."/>
        </authorList>
    </citation>
    <scope>NUCLEOTIDE SEQUENCE [LARGE SCALE GENOMIC DNA]</scope>
    <source>
        <strain evidence="5 6">B05.10</strain>
    </source>
</reference>
<accession>A0A384K7A1</accession>
<feature type="transmembrane region" description="Helical" evidence="2">
    <location>
        <begin position="376"/>
        <end position="395"/>
    </location>
</feature>
<dbReference type="Gene3D" id="2.60.40.1210">
    <property type="entry name" value="Cellobiose dehydrogenase, cytochrome domain"/>
    <property type="match status" value="1"/>
</dbReference>
<dbReference type="CDD" id="cd08760">
    <property type="entry name" value="Cyt_b561_FRRS1_like"/>
    <property type="match status" value="1"/>
</dbReference>
<keyword evidence="3" id="KW-0732">Signal</keyword>
<feature type="transmembrane region" description="Helical" evidence="2">
    <location>
        <begin position="442"/>
        <end position="462"/>
    </location>
</feature>
<dbReference type="EMBL" id="CP009820">
    <property type="protein sequence ID" value="ATZ58705.1"/>
    <property type="molecule type" value="Genomic_DNA"/>
</dbReference>
<feature type="region of interest" description="Disordered" evidence="1">
    <location>
        <begin position="329"/>
        <end position="352"/>
    </location>
</feature>
<dbReference type="GeneID" id="5428270"/>
<dbReference type="InterPro" id="IPR015920">
    <property type="entry name" value="Cellobiose_DH-like_cyt"/>
</dbReference>
<feature type="transmembrane region" description="Helical" evidence="2">
    <location>
        <begin position="415"/>
        <end position="436"/>
    </location>
</feature>
<dbReference type="SUPFAM" id="SSF49344">
    <property type="entry name" value="CBD9-like"/>
    <property type="match status" value="1"/>
</dbReference>
<evidence type="ECO:0000259" key="4">
    <source>
        <dbReference type="PROSITE" id="PS50836"/>
    </source>
</evidence>
<feature type="compositionally biased region" description="Low complexity" evidence="1">
    <location>
        <begin position="188"/>
        <end position="216"/>
    </location>
</feature>
<dbReference type="InterPro" id="IPR005018">
    <property type="entry name" value="DOMON_domain"/>
</dbReference>
<feature type="domain" description="DOMON" evidence="4">
    <location>
        <begin position="31"/>
        <end position="148"/>
    </location>
</feature>
<dbReference type="Proteomes" id="UP000001798">
    <property type="component" value="Chromosome 16"/>
</dbReference>
<keyword evidence="6" id="KW-1185">Reference proteome</keyword>
<evidence type="ECO:0000256" key="2">
    <source>
        <dbReference type="SAM" id="Phobius"/>
    </source>
</evidence>
<dbReference type="PANTHER" id="PTHR47797:SF4">
    <property type="entry name" value="DOMON DOMAIN-CONTAINING PROTEIN"/>
    <property type="match status" value="1"/>
</dbReference>
<keyword evidence="2" id="KW-1133">Transmembrane helix</keyword>
<dbReference type="KEGG" id="bfu:BCIN_16g04090"/>
<reference evidence="5 6" key="3">
    <citation type="journal article" date="2017" name="Mol. Plant Pathol.">
        <title>A gapless genome sequence of the fungus Botrytis cinerea.</title>
        <authorList>
            <person name="Van Kan J.A."/>
            <person name="Stassen J.H."/>
            <person name="Mosbach A."/>
            <person name="Van Der Lee T.A."/>
            <person name="Faino L."/>
            <person name="Farmer A.D."/>
            <person name="Papasotiriou D.G."/>
            <person name="Zhou S."/>
            <person name="Seidl M.F."/>
            <person name="Cottam E."/>
            <person name="Edel D."/>
            <person name="Hahn M."/>
            <person name="Schwartz D.C."/>
            <person name="Dietrich R.A."/>
            <person name="Widdison S."/>
            <person name="Scalliet G."/>
        </authorList>
    </citation>
    <scope>NUCLEOTIDE SEQUENCE [LARGE SCALE GENOMIC DNA]</scope>
    <source>
        <strain evidence="5 6">B05.10</strain>
    </source>
</reference>
<dbReference type="RefSeq" id="XP_024553957.1">
    <property type="nucleotide sequence ID" value="XM_024698140.1"/>
</dbReference>
<gene>
    <name evidence="5" type="ORF">BCIN_16g04090</name>
</gene>
<feature type="signal peptide" evidence="3">
    <location>
        <begin position="1"/>
        <end position="22"/>
    </location>
</feature>
<dbReference type="Pfam" id="PF16010">
    <property type="entry name" value="CDH-cyt"/>
    <property type="match status" value="1"/>
</dbReference>
<reference evidence="5 6" key="2">
    <citation type="journal article" date="2012" name="Eukaryot. Cell">
        <title>Genome update of Botrytis cinerea strains B05.10 and T4.</title>
        <authorList>
            <person name="Staats M."/>
            <person name="van Kan J.A."/>
        </authorList>
    </citation>
    <scope>NUCLEOTIDE SEQUENCE [LARGE SCALE GENOMIC DNA]</scope>
    <source>
        <strain evidence="5 6">B05.10</strain>
    </source>
</reference>
<feature type="region of interest" description="Disordered" evidence="1">
    <location>
        <begin position="182"/>
        <end position="216"/>
    </location>
</feature>
<evidence type="ECO:0000313" key="5">
    <source>
        <dbReference type="EMBL" id="ATZ58705.1"/>
    </source>
</evidence>
<evidence type="ECO:0000313" key="6">
    <source>
        <dbReference type="Proteomes" id="UP000001798"/>
    </source>
</evidence>
<feature type="transmembrane region" description="Helical" evidence="2">
    <location>
        <begin position="255"/>
        <end position="273"/>
    </location>
</feature>
<dbReference type="AlphaFoldDB" id="A0A384K7A1"/>
<dbReference type="CDD" id="cd09630">
    <property type="entry name" value="CDH_like_cytochrome"/>
    <property type="match status" value="1"/>
</dbReference>
<dbReference type="PANTHER" id="PTHR47797">
    <property type="entry name" value="DEHYDROGENASE, PUTATIVE (AFU_ORTHOLOGUE AFUA_8G05805)-RELATED"/>
    <property type="match status" value="1"/>
</dbReference>
<feature type="transmembrane region" description="Helical" evidence="2">
    <location>
        <begin position="224"/>
        <end position="243"/>
    </location>
</feature>
<name>A0A384K7A1_BOTFB</name>
<protein>
    <recommendedName>
        <fullName evidence="4">DOMON domain-containing protein</fullName>
    </recommendedName>
</protein>
<dbReference type="PROSITE" id="PS50836">
    <property type="entry name" value="DOMON"/>
    <property type="match status" value="1"/>
</dbReference>